<dbReference type="Proteomes" id="UP000006039">
    <property type="component" value="Unassembled WGS sequence"/>
</dbReference>
<reference evidence="1" key="3">
    <citation type="submission" date="2010-09" db="EMBL/GenBank/DDBJ databases">
        <title>Annotation of Gaeumannomyces graminis var. tritici R3-111a-1.</title>
        <authorList>
            <consortium name="The Broad Institute Genome Sequencing Platform"/>
            <person name="Ma L.-J."/>
            <person name="Dead R."/>
            <person name="Young S.K."/>
            <person name="Zeng Q."/>
            <person name="Gargeya S."/>
            <person name="Fitzgerald M."/>
            <person name="Haas B."/>
            <person name="Abouelleil A."/>
            <person name="Alvarado L."/>
            <person name="Arachchi H.M."/>
            <person name="Berlin A."/>
            <person name="Brown A."/>
            <person name="Chapman S.B."/>
            <person name="Chen Z."/>
            <person name="Dunbar C."/>
            <person name="Freedman E."/>
            <person name="Gearin G."/>
            <person name="Gellesch M."/>
            <person name="Goldberg J."/>
            <person name="Griggs A."/>
            <person name="Gujja S."/>
            <person name="Heiman D."/>
            <person name="Howarth C."/>
            <person name="Larson L."/>
            <person name="Lui A."/>
            <person name="MacDonald P.J.P."/>
            <person name="Mehta T."/>
            <person name="Montmayeur A."/>
            <person name="Murphy C."/>
            <person name="Neiman D."/>
            <person name="Pearson M."/>
            <person name="Priest M."/>
            <person name="Roberts A."/>
            <person name="Saif S."/>
            <person name="Shea T."/>
            <person name="Shenoy N."/>
            <person name="Sisk P."/>
            <person name="Stolte C."/>
            <person name="Sykes S."/>
            <person name="Yandava C."/>
            <person name="Wortman J."/>
            <person name="Nusbaum C."/>
            <person name="Birren B."/>
        </authorList>
    </citation>
    <scope>NUCLEOTIDE SEQUENCE</scope>
    <source>
        <strain evidence="1">R3-111a-1</strain>
    </source>
</reference>
<organism evidence="1">
    <name type="scientific">Gaeumannomyces tritici (strain R3-111a-1)</name>
    <name type="common">Wheat and barley take-all root rot fungus</name>
    <name type="synonym">Gaeumannomyces graminis var. tritici</name>
    <dbReference type="NCBI Taxonomy" id="644352"/>
    <lineage>
        <taxon>Eukaryota</taxon>
        <taxon>Fungi</taxon>
        <taxon>Dikarya</taxon>
        <taxon>Ascomycota</taxon>
        <taxon>Pezizomycotina</taxon>
        <taxon>Sordariomycetes</taxon>
        <taxon>Sordariomycetidae</taxon>
        <taxon>Magnaporthales</taxon>
        <taxon>Magnaporthaceae</taxon>
        <taxon>Gaeumannomyces</taxon>
    </lineage>
</organism>
<reference evidence="2" key="4">
    <citation type="journal article" date="2015" name="G3 (Bethesda)">
        <title>Genome sequences of three phytopathogenic species of the Magnaporthaceae family of fungi.</title>
        <authorList>
            <person name="Okagaki L.H."/>
            <person name="Nunes C.C."/>
            <person name="Sailsbery J."/>
            <person name="Clay B."/>
            <person name="Brown D."/>
            <person name="John T."/>
            <person name="Oh Y."/>
            <person name="Young N."/>
            <person name="Fitzgerald M."/>
            <person name="Haas B.J."/>
            <person name="Zeng Q."/>
            <person name="Young S."/>
            <person name="Adiconis X."/>
            <person name="Fan L."/>
            <person name="Levin J.Z."/>
            <person name="Mitchell T.K."/>
            <person name="Okubara P.A."/>
            <person name="Farman M.L."/>
            <person name="Kohn L.M."/>
            <person name="Birren B."/>
            <person name="Ma L.-J."/>
            <person name="Dean R.A."/>
        </authorList>
    </citation>
    <scope>NUCLEOTIDE SEQUENCE</scope>
    <source>
        <strain evidence="2">R3-111a-1</strain>
    </source>
</reference>
<name>J3PAT2_GAET3</name>
<evidence type="ECO:0000313" key="3">
    <source>
        <dbReference type="Proteomes" id="UP000006039"/>
    </source>
</evidence>
<proteinExistence type="predicted"/>
<dbReference type="VEuPathDB" id="FungiDB:GGTG_10607"/>
<evidence type="ECO:0000313" key="1">
    <source>
        <dbReference type="EMBL" id="EJT71348.1"/>
    </source>
</evidence>
<dbReference type="HOGENOM" id="CLU_1161206_0_0_1"/>
<protein>
    <submittedName>
        <fullName evidence="1 2">Uncharacterized protein</fullName>
    </submittedName>
</protein>
<reference evidence="1" key="2">
    <citation type="submission" date="2010-07" db="EMBL/GenBank/DDBJ databases">
        <authorList>
            <consortium name="The Broad Institute Genome Sequencing Platform"/>
            <consortium name="Broad Institute Genome Sequencing Center for Infectious Disease"/>
            <person name="Ma L.-J."/>
            <person name="Dead R."/>
            <person name="Young S."/>
            <person name="Zeng Q."/>
            <person name="Koehrsen M."/>
            <person name="Alvarado L."/>
            <person name="Berlin A."/>
            <person name="Chapman S.B."/>
            <person name="Chen Z."/>
            <person name="Freedman E."/>
            <person name="Gellesch M."/>
            <person name="Goldberg J."/>
            <person name="Griggs A."/>
            <person name="Gujja S."/>
            <person name="Heilman E.R."/>
            <person name="Heiman D."/>
            <person name="Hepburn T."/>
            <person name="Howarth C."/>
            <person name="Jen D."/>
            <person name="Larson L."/>
            <person name="Mehta T."/>
            <person name="Neiman D."/>
            <person name="Pearson M."/>
            <person name="Roberts A."/>
            <person name="Saif S."/>
            <person name="Shea T."/>
            <person name="Shenoy N."/>
            <person name="Sisk P."/>
            <person name="Stolte C."/>
            <person name="Sykes S."/>
            <person name="Walk T."/>
            <person name="White J."/>
            <person name="Yandava C."/>
            <person name="Haas B."/>
            <person name="Nusbaum C."/>
            <person name="Birren B."/>
        </authorList>
    </citation>
    <scope>NUCLEOTIDE SEQUENCE</scope>
    <source>
        <strain evidence="1">R3-111a-1</strain>
    </source>
</reference>
<dbReference type="RefSeq" id="XP_009226745.1">
    <property type="nucleotide sequence ID" value="XM_009228481.1"/>
</dbReference>
<gene>
    <name evidence="2" type="primary">20351065</name>
    <name evidence="1" type="ORF">GGTG_10607</name>
</gene>
<reference evidence="2" key="5">
    <citation type="submission" date="2018-04" db="UniProtKB">
        <authorList>
            <consortium name="EnsemblFungi"/>
        </authorList>
    </citation>
    <scope>IDENTIFICATION</scope>
    <source>
        <strain evidence="2">R3-111a-1</strain>
    </source>
</reference>
<evidence type="ECO:0000313" key="2">
    <source>
        <dbReference type="EnsemblFungi" id="EJT71348"/>
    </source>
</evidence>
<dbReference type="AlphaFoldDB" id="J3PAT2"/>
<accession>J3PAT2</accession>
<dbReference type="EMBL" id="GL385400">
    <property type="protein sequence ID" value="EJT71348.1"/>
    <property type="molecule type" value="Genomic_DNA"/>
</dbReference>
<reference evidence="3" key="1">
    <citation type="submission" date="2010-07" db="EMBL/GenBank/DDBJ databases">
        <title>The genome sequence of Gaeumannomyces graminis var. tritici strain R3-111a-1.</title>
        <authorList>
            <consortium name="The Broad Institute Genome Sequencing Platform"/>
            <person name="Ma L.-J."/>
            <person name="Dead R."/>
            <person name="Young S."/>
            <person name="Zeng Q."/>
            <person name="Koehrsen M."/>
            <person name="Alvarado L."/>
            <person name="Berlin A."/>
            <person name="Chapman S.B."/>
            <person name="Chen Z."/>
            <person name="Freedman E."/>
            <person name="Gellesch M."/>
            <person name="Goldberg J."/>
            <person name="Griggs A."/>
            <person name="Gujja S."/>
            <person name="Heilman E.R."/>
            <person name="Heiman D."/>
            <person name="Hepburn T."/>
            <person name="Howarth C."/>
            <person name="Jen D."/>
            <person name="Larson L."/>
            <person name="Mehta T."/>
            <person name="Neiman D."/>
            <person name="Pearson M."/>
            <person name="Roberts A."/>
            <person name="Saif S."/>
            <person name="Shea T."/>
            <person name="Shenoy N."/>
            <person name="Sisk P."/>
            <person name="Stolte C."/>
            <person name="Sykes S."/>
            <person name="Walk T."/>
            <person name="White J."/>
            <person name="Yandava C."/>
            <person name="Haas B."/>
            <person name="Nusbaum C."/>
            <person name="Birren B."/>
        </authorList>
    </citation>
    <scope>NUCLEOTIDE SEQUENCE [LARGE SCALE GENOMIC DNA]</scope>
    <source>
        <strain evidence="3">R3-111a-1</strain>
    </source>
</reference>
<dbReference type="OrthoDB" id="5272418at2759"/>
<dbReference type="GeneID" id="20351065"/>
<keyword evidence="3" id="KW-1185">Reference proteome</keyword>
<dbReference type="EnsemblFungi" id="EJT71348">
    <property type="protein sequence ID" value="EJT71348"/>
    <property type="gene ID" value="GGTG_10607"/>
</dbReference>
<sequence>MRFMAGYRALATGLVLAGGISATTVDVLSDRPQVLGHAVGSSFQPEFSGAPVGRFESLDSSNLDHGLVARQDEFPAKIAGNTYCGQFHVGDRRNAHKLIEKIPQEMPYKEWSDNFTMPAKTCTRVKCWNTSGLYMCNPTRRNITVETVSQMRRALRMANKCCTAARYINRGHFGSSGEFRDDAGWSAISAYANCRSPPVTYWPSKAVPSRSDPKTERCYWKPDTTTYGDLPVIPEIEDE</sequence>